<protein>
    <submittedName>
        <fullName evidence="1">Uncharacterized protein</fullName>
    </submittedName>
</protein>
<dbReference type="VEuPathDB" id="MicrosporidiaDB:AAJ76_790002627"/>
<dbReference type="Proteomes" id="UP000034350">
    <property type="component" value="Unassembled WGS sequence"/>
</dbReference>
<sequence length="68" mass="8258">MLQQEEQYEEILNMIRACVFACCCQKCESEIVQYGISMVRCKDNFCKIRYFIFKHAVFFILKFLLRPF</sequence>
<accession>A0A0F9W9R4</accession>
<dbReference type="AlphaFoldDB" id="A0A0F9W9R4"/>
<keyword evidence="2" id="KW-1185">Reference proteome</keyword>
<reference evidence="1 2" key="1">
    <citation type="journal article" date="2015" name="Environ. Microbiol.">
        <title>Genome analyses suggest the presence of polyploidy and recent human-driven expansions in eight global populations of the honeybee pathogen Nosema ceranae.</title>
        <authorList>
            <person name="Pelin A."/>
            <person name="Selman M."/>
            <person name="Aris-Brosou S."/>
            <person name="Farinelli L."/>
            <person name="Corradi N."/>
        </authorList>
    </citation>
    <scope>NUCLEOTIDE SEQUENCE [LARGE SCALE GENOMIC DNA]</scope>
    <source>
        <strain evidence="1 2">PA08 1199</strain>
    </source>
</reference>
<name>A0A0F9W9R4_9MICR</name>
<evidence type="ECO:0000313" key="2">
    <source>
        <dbReference type="Proteomes" id="UP000034350"/>
    </source>
</evidence>
<dbReference type="EMBL" id="JPQZ01000079">
    <property type="protein sequence ID" value="KKO74361.1"/>
    <property type="molecule type" value="Genomic_DNA"/>
</dbReference>
<evidence type="ECO:0000313" key="1">
    <source>
        <dbReference type="EMBL" id="KKO74361.1"/>
    </source>
</evidence>
<proteinExistence type="predicted"/>
<dbReference type="GeneID" id="36321361"/>
<organism evidence="1 2">
    <name type="scientific">Vairimorpha ceranae</name>
    <dbReference type="NCBI Taxonomy" id="40302"/>
    <lineage>
        <taxon>Eukaryota</taxon>
        <taxon>Fungi</taxon>
        <taxon>Fungi incertae sedis</taxon>
        <taxon>Microsporidia</taxon>
        <taxon>Nosematidae</taxon>
        <taxon>Vairimorpha</taxon>
    </lineage>
</organism>
<comment type="caution">
    <text evidence="1">The sequence shown here is derived from an EMBL/GenBank/DDBJ whole genome shotgun (WGS) entry which is preliminary data.</text>
</comment>
<dbReference type="RefSeq" id="XP_024330103.1">
    <property type="nucleotide sequence ID" value="XM_024476408.1"/>
</dbReference>
<gene>
    <name evidence="1" type="ORF">AAJ76_790002627</name>
</gene>